<dbReference type="EMBL" id="CP026309">
    <property type="protein sequence ID" value="AUV80653.1"/>
    <property type="molecule type" value="Genomic_DNA"/>
</dbReference>
<name>A0A2I8VFE4_9EURY</name>
<feature type="transmembrane region" description="Helical" evidence="1">
    <location>
        <begin position="38"/>
        <end position="57"/>
    </location>
</feature>
<dbReference type="AlphaFoldDB" id="A0A2I8VFE4"/>
<keyword evidence="1" id="KW-0472">Membrane</keyword>
<organism evidence="2 3">
    <name type="scientific">Salinigranum rubrum</name>
    <dbReference type="NCBI Taxonomy" id="755307"/>
    <lineage>
        <taxon>Archaea</taxon>
        <taxon>Methanobacteriati</taxon>
        <taxon>Methanobacteriota</taxon>
        <taxon>Stenosarchaea group</taxon>
        <taxon>Halobacteria</taxon>
        <taxon>Halobacteriales</taxon>
        <taxon>Haloferacaceae</taxon>
        <taxon>Salinigranum</taxon>
    </lineage>
</organism>
<reference evidence="2 3" key="1">
    <citation type="submission" date="2018-01" db="EMBL/GenBank/DDBJ databases">
        <title>Complete genome sequence of Salinigranum rubrum GX10T, an extremely halophilic archaeon isolated from a marine solar saltern.</title>
        <authorList>
            <person name="Han S."/>
        </authorList>
    </citation>
    <scope>NUCLEOTIDE SEQUENCE [LARGE SCALE GENOMIC DNA]</scope>
    <source>
        <strain evidence="2 3">GX10</strain>
    </source>
</reference>
<protein>
    <submittedName>
        <fullName evidence="2">Uncharacterized protein</fullName>
    </submittedName>
</protein>
<evidence type="ECO:0000313" key="3">
    <source>
        <dbReference type="Proteomes" id="UP000236584"/>
    </source>
</evidence>
<evidence type="ECO:0000313" key="2">
    <source>
        <dbReference type="EMBL" id="AUV80653.1"/>
    </source>
</evidence>
<feature type="transmembrane region" description="Helical" evidence="1">
    <location>
        <begin position="12"/>
        <end position="32"/>
    </location>
</feature>
<sequence length="93" mass="9847">MDWKEAVTHPLTALGAVLAYTAGMIDPIFTLVGQTAGIWFPLLGVIDSIGGAVPSIPAALTSKLFVGAALVYAAYLSFQLLGRVTTFFERDET</sequence>
<keyword evidence="3" id="KW-1185">Reference proteome</keyword>
<gene>
    <name evidence="2" type="ORF">C2R22_02440</name>
</gene>
<evidence type="ECO:0000256" key="1">
    <source>
        <dbReference type="SAM" id="Phobius"/>
    </source>
</evidence>
<dbReference type="RefSeq" id="WP_103424225.1">
    <property type="nucleotide sequence ID" value="NZ_CP026309.1"/>
</dbReference>
<accession>A0A2I8VFE4</accession>
<dbReference type="Proteomes" id="UP000236584">
    <property type="component" value="Chromosome"/>
</dbReference>
<feature type="transmembrane region" description="Helical" evidence="1">
    <location>
        <begin position="64"/>
        <end position="82"/>
    </location>
</feature>
<proteinExistence type="predicted"/>
<dbReference type="GeneID" id="35590911"/>
<keyword evidence="1" id="KW-0812">Transmembrane</keyword>
<keyword evidence="1" id="KW-1133">Transmembrane helix</keyword>
<dbReference type="KEGG" id="srub:C2R22_02440"/>